<gene>
    <name evidence="1" type="ORF">O2U02_04250</name>
</gene>
<dbReference type="RefSeq" id="WP_283472722.1">
    <property type="nucleotide sequence ID" value="NZ_CP114501.1"/>
</dbReference>
<evidence type="ECO:0000313" key="2">
    <source>
        <dbReference type="Proteomes" id="UP001224533"/>
    </source>
</evidence>
<name>A0ABD7YWD1_9LACO</name>
<accession>A0ABD7YWD1</accession>
<dbReference type="EMBL" id="CP114509">
    <property type="protein sequence ID" value="WHS18437.1"/>
    <property type="molecule type" value="Genomic_DNA"/>
</dbReference>
<dbReference type="Proteomes" id="UP001224533">
    <property type="component" value="Chromosome"/>
</dbReference>
<evidence type="ECO:0000313" key="1">
    <source>
        <dbReference type="EMBL" id="WHS18437.1"/>
    </source>
</evidence>
<sequence>MDLRPYWGKNVEVIDVLKVKDDYLVSLRGSNEIFRGTKLISSKSVYEVKAVESQSVDANKNKIIGVLLSSKPTEKILEVNVQESSDMEN</sequence>
<proteinExistence type="predicted"/>
<reference evidence="1 2" key="1">
    <citation type="submission" date="2022-12" db="EMBL/GenBank/DDBJ databases">
        <title>Assessment of beneficial effects and identification of host adaptation-associated genes of Ligilactobacillus salivarius isolated from Meles meles.</title>
        <authorList>
            <person name="Wang Y."/>
        </authorList>
    </citation>
    <scope>NUCLEOTIDE SEQUENCE [LARGE SCALE GENOMIC DNA]</scope>
    <source>
        <strain evidence="1 2">S35</strain>
    </source>
</reference>
<organism evidence="1 2">
    <name type="scientific">Ligilactobacillus salivarius</name>
    <dbReference type="NCBI Taxonomy" id="1624"/>
    <lineage>
        <taxon>Bacteria</taxon>
        <taxon>Bacillati</taxon>
        <taxon>Bacillota</taxon>
        <taxon>Bacilli</taxon>
        <taxon>Lactobacillales</taxon>
        <taxon>Lactobacillaceae</taxon>
        <taxon>Ligilactobacillus</taxon>
    </lineage>
</organism>
<dbReference type="AlphaFoldDB" id="A0ABD7YWD1"/>
<protein>
    <submittedName>
        <fullName evidence="1">Uncharacterized protein</fullName>
    </submittedName>
</protein>